<proteinExistence type="predicted"/>
<evidence type="ECO:0000256" key="1">
    <source>
        <dbReference type="SAM" id="MobiDB-lite"/>
    </source>
</evidence>
<dbReference type="EMBL" id="JARKIE010000137">
    <property type="protein sequence ID" value="KAJ7677560.1"/>
    <property type="molecule type" value="Genomic_DNA"/>
</dbReference>
<keyword evidence="3" id="KW-1185">Reference proteome</keyword>
<protein>
    <submittedName>
        <fullName evidence="2">Uncharacterized protein</fullName>
    </submittedName>
</protein>
<feature type="compositionally biased region" description="Polar residues" evidence="1">
    <location>
        <begin position="43"/>
        <end position="57"/>
    </location>
</feature>
<feature type="region of interest" description="Disordered" evidence="1">
    <location>
        <begin position="263"/>
        <end position="288"/>
    </location>
</feature>
<evidence type="ECO:0000313" key="3">
    <source>
        <dbReference type="Proteomes" id="UP001221757"/>
    </source>
</evidence>
<dbReference type="Proteomes" id="UP001221757">
    <property type="component" value="Unassembled WGS sequence"/>
</dbReference>
<dbReference type="AlphaFoldDB" id="A0AAD7D5C7"/>
<reference evidence="2" key="1">
    <citation type="submission" date="2023-03" db="EMBL/GenBank/DDBJ databases">
        <title>Massive genome expansion in bonnet fungi (Mycena s.s.) driven by repeated elements and novel gene families across ecological guilds.</title>
        <authorList>
            <consortium name="Lawrence Berkeley National Laboratory"/>
            <person name="Harder C.B."/>
            <person name="Miyauchi S."/>
            <person name="Viragh M."/>
            <person name="Kuo A."/>
            <person name="Thoen E."/>
            <person name="Andreopoulos B."/>
            <person name="Lu D."/>
            <person name="Skrede I."/>
            <person name="Drula E."/>
            <person name="Henrissat B."/>
            <person name="Morin E."/>
            <person name="Kohler A."/>
            <person name="Barry K."/>
            <person name="LaButti K."/>
            <person name="Morin E."/>
            <person name="Salamov A."/>
            <person name="Lipzen A."/>
            <person name="Mereny Z."/>
            <person name="Hegedus B."/>
            <person name="Baldrian P."/>
            <person name="Stursova M."/>
            <person name="Weitz H."/>
            <person name="Taylor A."/>
            <person name="Grigoriev I.V."/>
            <person name="Nagy L.G."/>
            <person name="Martin F."/>
            <person name="Kauserud H."/>
        </authorList>
    </citation>
    <scope>NUCLEOTIDE SEQUENCE</scope>
    <source>
        <strain evidence="2">CBHHK067</strain>
    </source>
</reference>
<accession>A0AAD7D5C7</accession>
<organism evidence="2 3">
    <name type="scientific">Mycena rosella</name>
    <name type="common">Pink bonnet</name>
    <name type="synonym">Agaricus rosellus</name>
    <dbReference type="NCBI Taxonomy" id="1033263"/>
    <lineage>
        <taxon>Eukaryota</taxon>
        <taxon>Fungi</taxon>
        <taxon>Dikarya</taxon>
        <taxon>Basidiomycota</taxon>
        <taxon>Agaricomycotina</taxon>
        <taxon>Agaricomycetes</taxon>
        <taxon>Agaricomycetidae</taxon>
        <taxon>Agaricales</taxon>
        <taxon>Marasmiineae</taxon>
        <taxon>Mycenaceae</taxon>
        <taxon>Mycena</taxon>
    </lineage>
</organism>
<gene>
    <name evidence="2" type="ORF">B0H17DRAFT_1236313</name>
</gene>
<feature type="compositionally biased region" description="Basic and acidic residues" evidence="1">
    <location>
        <begin position="271"/>
        <end position="288"/>
    </location>
</feature>
<evidence type="ECO:0000313" key="2">
    <source>
        <dbReference type="EMBL" id="KAJ7677560.1"/>
    </source>
</evidence>
<sequence>MGRERDQAHLPLLRHHIHTRPLSLIGRRRRSKPIAALTARSPINRTPPVTHQCSRSTRPSRRAHHIKAPSPYHAASRYAVNRRHAVIVRQQVHARPPTATTGAILPHTMSRTEHPAHNDRARPTAPYIGHRSILPRSWPNFGPASRGLNDSPFVLVRDLRRATVIASRPSSFHPVGPTWVLRVSPLPLNELLLALRAQLDFQRVSLDGISSALKAEPSRPSMALHASFVLPNDRRYALQSQVWMRLTVLDLTLNCITPAQSTFGPRTTPSHPDETVFERDIRRTERSS</sequence>
<comment type="caution">
    <text evidence="2">The sequence shown here is derived from an EMBL/GenBank/DDBJ whole genome shotgun (WGS) entry which is preliminary data.</text>
</comment>
<feature type="compositionally biased region" description="Basic and acidic residues" evidence="1">
    <location>
        <begin position="110"/>
        <end position="122"/>
    </location>
</feature>
<feature type="region of interest" description="Disordered" evidence="1">
    <location>
        <begin position="43"/>
        <end position="74"/>
    </location>
</feature>
<name>A0AAD7D5C7_MYCRO</name>
<feature type="region of interest" description="Disordered" evidence="1">
    <location>
        <begin position="94"/>
        <end position="126"/>
    </location>
</feature>
<feature type="compositionally biased region" description="Basic residues" evidence="1">
    <location>
        <begin position="58"/>
        <end position="67"/>
    </location>
</feature>